<dbReference type="VEuPathDB" id="AmoebaDB:EHI8A_093900"/>
<comment type="subcellular location">
    <subcellularLocation>
        <location evidence="2">Cytoplasm</location>
        <location evidence="2">Cytoskeleton</location>
    </subcellularLocation>
</comment>
<evidence type="ECO:0000313" key="11">
    <source>
        <dbReference type="EMBL" id="GAT98298.1"/>
    </source>
</evidence>
<dbReference type="VEuPathDB" id="AmoebaDB:EHI5A_067820"/>
<evidence type="ECO:0000256" key="8">
    <source>
        <dbReference type="ARBA" id="ARBA00022842"/>
    </source>
</evidence>
<dbReference type="GO" id="GO:0005525">
    <property type="term" value="F:GTP binding"/>
    <property type="evidence" value="ECO:0007669"/>
    <property type="project" value="UniProtKB-KW"/>
</dbReference>
<dbReference type="EC" id="3.6.5.2" evidence="4"/>
<evidence type="ECO:0000256" key="6">
    <source>
        <dbReference type="ARBA" id="ARBA00022741"/>
    </source>
</evidence>
<dbReference type="GO" id="GO:0007264">
    <property type="term" value="P:small GTPase-mediated signal transduction"/>
    <property type="evidence" value="ECO:0007669"/>
    <property type="project" value="InterPro"/>
</dbReference>
<dbReference type="OMA" id="TVFESEH"/>
<evidence type="ECO:0000256" key="7">
    <source>
        <dbReference type="ARBA" id="ARBA00022801"/>
    </source>
</evidence>
<comment type="caution">
    <text evidence="11">The sequence shown here is derived from an EMBL/GenBank/DDBJ whole genome shotgun (WGS) entry which is preliminary data.</text>
</comment>
<dbReference type="PROSITE" id="PS51419">
    <property type="entry name" value="RAB"/>
    <property type="match status" value="1"/>
</dbReference>
<dbReference type="PROSITE" id="PS51421">
    <property type="entry name" value="RAS"/>
    <property type="match status" value="1"/>
</dbReference>
<dbReference type="VEuPathDB" id="AmoebaDB:KM1_299520"/>
<dbReference type="SMART" id="SM00175">
    <property type="entry name" value="RAB"/>
    <property type="match status" value="1"/>
</dbReference>
<dbReference type="AlphaFoldDB" id="A0A5K1UYS4"/>
<evidence type="ECO:0000256" key="5">
    <source>
        <dbReference type="ARBA" id="ARBA00022723"/>
    </source>
</evidence>
<dbReference type="Pfam" id="PF00071">
    <property type="entry name" value="Ras"/>
    <property type="match status" value="1"/>
</dbReference>
<dbReference type="GO" id="GO:0005856">
    <property type="term" value="C:cytoskeleton"/>
    <property type="evidence" value="ECO:0007669"/>
    <property type="project" value="UniProtKB-SubCell"/>
</dbReference>
<proteinExistence type="inferred from homology"/>
<dbReference type="SMART" id="SM00174">
    <property type="entry name" value="RHO"/>
    <property type="match status" value="1"/>
</dbReference>
<organism evidence="11 12">
    <name type="scientific">Entamoeba histolytica</name>
    <dbReference type="NCBI Taxonomy" id="5759"/>
    <lineage>
        <taxon>Eukaryota</taxon>
        <taxon>Amoebozoa</taxon>
        <taxon>Evosea</taxon>
        <taxon>Archamoebae</taxon>
        <taxon>Mastigamoebida</taxon>
        <taxon>Entamoebidae</taxon>
        <taxon>Entamoeba</taxon>
    </lineage>
</organism>
<dbReference type="InterPro" id="IPR003578">
    <property type="entry name" value="Small_GTPase_Rho"/>
</dbReference>
<dbReference type="InterPro" id="IPR005225">
    <property type="entry name" value="Small_GTP-bd"/>
</dbReference>
<protein>
    <recommendedName>
        <fullName evidence="4">small monomeric GTPase</fullName>
        <ecNumber evidence="4">3.6.5.2</ecNumber>
    </recommendedName>
</protein>
<evidence type="ECO:0000313" key="12">
    <source>
        <dbReference type="Proteomes" id="UP000078387"/>
    </source>
</evidence>
<dbReference type="FunFam" id="3.40.50.300:FF:003929">
    <property type="entry name" value="Small GTPase RhoA, putative"/>
    <property type="match status" value="1"/>
</dbReference>
<dbReference type="SMART" id="SM00173">
    <property type="entry name" value="RAS"/>
    <property type="match status" value="1"/>
</dbReference>
<dbReference type="Proteomes" id="UP000078387">
    <property type="component" value="Unassembled WGS sequence"/>
</dbReference>
<dbReference type="PANTHER" id="PTHR24072">
    <property type="entry name" value="RHO FAMILY GTPASE"/>
    <property type="match status" value="1"/>
</dbReference>
<dbReference type="SUPFAM" id="SSF52540">
    <property type="entry name" value="P-loop containing nucleoside triphosphate hydrolases"/>
    <property type="match status" value="1"/>
</dbReference>
<dbReference type="VEuPathDB" id="AmoebaDB:EHI7A_199770"/>
<sequence length="191" mass="22241">MTKKESISQINIVVLGDSKAGKTALLITYRDGKFPRDYIPIMFDGVELDKTYREKEYHVVIKDCSGMEDYECLRKSLYMDANFFVICYSIDKPDSLKRVESTWVPEIQHQNSNAPIILVGTKKDLRKKKNRQETIEEEEGYDVARRIKNGFYTEISALNEEGITELFNGVFEMFRAQEKPKKNKKEKCIIC</sequence>
<accession>A0A5K1UYS4</accession>
<dbReference type="GO" id="GO:0003925">
    <property type="term" value="F:G protein activity"/>
    <property type="evidence" value="ECO:0007669"/>
    <property type="project" value="UniProtKB-EC"/>
</dbReference>
<keyword evidence="5" id="KW-0479">Metal-binding</keyword>
<keyword evidence="8" id="KW-0460">Magnesium</keyword>
<dbReference type="GO" id="GO:0046872">
    <property type="term" value="F:metal ion binding"/>
    <property type="evidence" value="ECO:0007669"/>
    <property type="project" value="UniProtKB-KW"/>
</dbReference>
<name>A0A5K1UYS4_ENTHI</name>
<evidence type="ECO:0000256" key="9">
    <source>
        <dbReference type="ARBA" id="ARBA00023134"/>
    </source>
</evidence>
<comment type="similarity">
    <text evidence="3">Belongs to the small GTPase superfamily. Rho family.</text>
</comment>
<dbReference type="EMBL" id="BDEQ01000001">
    <property type="protein sequence ID" value="GAT98298.1"/>
    <property type="molecule type" value="Genomic_DNA"/>
</dbReference>
<keyword evidence="10" id="KW-0963">Cytoplasm</keyword>
<dbReference type="VEuPathDB" id="AmoebaDB:EHI_067390"/>
<keyword evidence="7" id="KW-0378">Hydrolase</keyword>
<dbReference type="CDD" id="cd00157">
    <property type="entry name" value="Rho"/>
    <property type="match status" value="1"/>
</dbReference>
<gene>
    <name evidence="11" type="ORF">CL6EHI_067390</name>
</gene>
<dbReference type="PRINTS" id="PR00449">
    <property type="entry name" value="RASTRNSFRMNG"/>
</dbReference>
<evidence type="ECO:0000256" key="1">
    <source>
        <dbReference type="ARBA" id="ARBA00001946"/>
    </source>
</evidence>
<dbReference type="InterPro" id="IPR027417">
    <property type="entry name" value="P-loop_NTPase"/>
</dbReference>
<evidence type="ECO:0000256" key="2">
    <source>
        <dbReference type="ARBA" id="ARBA00004245"/>
    </source>
</evidence>
<evidence type="ECO:0000256" key="10">
    <source>
        <dbReference type="ARBA" id="ARBA00023212"/>
    </source>
</evidence>
<dbReference type="Gene3D" id="3.40.50.300">
    <property type="entry name" value="P-loop containing nucleotide triphosphate hydrolases"/>
    <property type="match status" value="1"/>
</dbReference>
<dbReference type="NCBIfam" id="TIGR00231">
    <property type="entry name" value="small_GTP"/>
    <property type="match status" value="1"/>
</dbReference>
<keyword evidence="10" id="KW-0206">Cytoskeleton</keyword>
<keyword evidence="6" id="KW-0547">Nucleotide-binding</keyword>
<reference evidence="11 12" key="1">
    <citation type="submission" date="2016-05" db="EMBL/GenBank/DDBJ databases">
        <title>First whole genome sequencing of Entamoeba histolytica HM1:IMSS-clone-6.</title>
        <authorList>
            <person name="Mukherjee Avik.K."/>
            <person name="Izumyama S."/>
            <person name="Nakada-Tsukui K."/>
            <person name="Nozaki T."/>
        </authorList>
    </citation>
    <scope>NUCLEOTIDE SEQUENCE [LARGE SCALE GENOMIC DNA]</scope>
    <source>
        <strain evidence="11 12">HM1:IMSS clone 6</strain>
    </source>
</reference>
<keyword evidence="9" id="KW-0342">GTP-binding</keyword>
<evidence type="ECO:0000256" key="4">
    <source>
        <dbReference type="ARBA" id="ARBA00011984"/>
    </source>
</evidence>
<comment type="cofactor">
    <cofactor evidence="1">
        <name>Mg(2+)</name>
        <dbReference type="ChEBI" id="CHEBI:18420"/>
    </cofactor>
</comment>
<dbReference type="PROSITE" id="PS51420">
    <property type="entry name" value="RHO"/>
    <property type="match status" value="1"/>
</dbReference>
<dbReference type="InterPro" id="IPR001806">
    <property type="entry name" value="Small_GTPase"/>
</dbReference>
<evidence type="ECO:0000256" key="3">
    <source>
        <dbReference type="ARBA" id="ARBA00010142"/>
    </source>
</evidence>